<evidence type="ECO:0000313" key="2">
    <source>
        <dbReference type="EMBL" id="TFK39241.1"/>
    </source>
</evidence>
<protein>
    <submittedName>
        <fullName evidence="2">Uncharacterized protein</fullName>
    </submittedName>
</protein>
<dbReference type="EMBL" id="ML213600">
    <property type="protein sequence ID" value="TFK39241.1"/>
    <property type="molecule type" value="Genomic_DNA"/>
</dbReference>
<feature type="transmembrane region" description="Helical" evidence="1">
    <location>
        <begin position="30"/>
        <end position="48"/>
    </location>
</feature>
<accession>A0A5C3MDM0</accession>
<dbReference type="Proteomes" id="UP000308652">
    <property type="component" value="Unassembled WGS sequence"/>
</dbReference>
<feature type="transmembrane region" description="Helical" evidence="1">
    <location>
        <begin position="130"/>
        <end position="151"/>
    </location>
</feature>
<name>A0A5C3MDM0_9AGAR</name>
<keyword evidence="1" id="KW-1133">Transmembrane helix</keyword>
<dbReference type="STRING" id="68775.A0A5C3MDM0"/>
<dbReference type="AlphaFoldDB" id="A0A5C3MDM0"/>
<feature type="transmembrane region" description="Helical" evidence="1">
    <location>
        <begin position="89"/>
        <end position="110"/>
    </location>
</feature>
<feature type="transmembrane region" description="Helical" evidence="1">
    <location>
        <begin position="60"/>
        <end position="77"/>
    </location>
</feature>
<gene>
    <name evidence="2" type="ORF">BDQ12DRAFT_586797</name>
</gene>
<evidence type="ECO:0000313" key="3">
    <source>
        <dbReference type="Proteomes" id="UP000308652"/>
    </source>
</evidence>
<evidence type="ECO:0000256" key="1">
    <source>
        <dbReference type="SAM" id="Phobius"/>
    </source>
</evidence>
<keyword evidence="3" id="KW-1185">Reference proteome</keyword>
<keyword evidence="1" id="KW-0812">Transmembrane</keyword>
<reference evidence="2 3" key="1">
    <citation type="journal article" date="2019" name="Nat. Ecol. Evol.">
        <title>Megaphylogeny resolves global patterns of mushroom evolution.</title>
        <authorList>
            <person name="Varga T."/>
            <person name="Krizsan K."/>
            <person name="Foldi C."/>
            <person name="Dima B."/>
            <person name="Sanchez-Garcia M."/>
            <person name="Sanchez-Ramirez S."/>
            <person name="Szollosi G.J."/>
            <person name="Szarkandi J.G."/>
            <person name="Papp V."/>
            <person name="Albert L."/>
            <person name="Andreopoulos W."/>
            <person name="Angelini C."/>
            <person name="Antonin V."/>
            <person name="Barry K.W."/>
            <person name="Bougher N.L."/>
            <person name="Buchanan P."/>
            <person name="Buyck B."/>
            <person name="Bense V."/>
            <person name="Catcheside P."/>
            <person name="Chovatia M."/>
            <person name="Cooper J."/>
            <person name="Damon W."/>
            <person name="Desjardin D."/>
            <person name="Finy P."/>
            <person name="Geml J."/>
            <person name="Haridas S."/>
            <person name="Hughes K."/>
            <person name="Justo A."/>
            <person name="Karasinski D."/>
            <person name="Kautmanova I."/>
            <person name="Kiss B."/>
            <person name="Kocsube S."/>
            <person name="Kotiranta H."/>
            <person name="LaButti K.M."/>
            <person name="Lechner B.E."/>
            <person name="Liimatainen K."/>
            <person name="Lipzen A."/>
            <person name="Lukacs Z."/>
            <person name="Mihaltcheva S."/>
            <person name="Morgado L.N."/>
            <person name="Niskanen T."/>
            <person name="Noordeloos M.E."/>
            <person name="Ohm R.A."/>
            <person name="Ortiz-Santana B."/>
            <person name="Ovrebo C."/>
            <person name="Racz N."/>
            <person name="Riley R."/>
            <person name="Savchenko A."/>
            <person name="Shiryaev A."/>
            <person name="Soop K."/>
            <person name="Spirin V."/>
            <person name="Szebenyi C."/>
            <person name="Tomsovsky M."/>
            <person name="Tulloss R.E."/>
            <person name="Uehling J."/>
            <person name="Grigoriev I.V."/>
            <person name="Vagvolgyi C."/>
            <person name="Papp T."/>
            <person name="Martin F.M."/>
            <person name="Miettinen O."/>
            <person name="Hibbett D.S."/>
            <person name="Nagy L.G."/>
        </authorList>
    </citation>
    <scope>NUCLEOTIDE SEQUENCE [LARGE SCALE GENOMIC DNA]</scope>
    <source>
        <strain evidence="2 3">CBS 166.37</strain>
    </source>
</reference>
<feature type="non-terminal residue" evidence="2">
    <location>
        <position position="1"/>
    </location>
</feature>
<feature type="non-terminal residue" evidence="2">
    <location>
        <position position="153"/>
    </location>
</feature>
<proteinExistence type="predicted"/>
<sequence>FIWDILHSGSQEYNLVFKHRIRLPTIDIKFTRITTFLYVILSTVAQTAPVGHCATLQKVINAMYLCGAAFTSFLFFLRLRAMYNGNKYIIGIFFSLWLSVPAVGTVVILGLASSNIGSTSYCHNTVVKTYIAGIVIVILIHDTLVFMAISWRL</sequence>
<dbReference type="OrthoDB" id="3038990at2759"/>
<organism evidence="2 3">
    <name type="scientific">Crucibulum laeve</name>
    <dbReference type="NCBI Taxonomy" id="68775"/>
    <lineage>
        <taxon>Eukaryota</taxon>
        <taxon>Fungi</taxon>
        <taxon>Dikarya</taxon>
        <taxon>Basidiomycota</taxon>
        <taxon>Agaricomycotina</taxon>
        <taxon>Agaricomycetes</taxon>
        <taxon>Agaricomycetidae</taxon>
        <taxon>Agaricales</taxon>
        <taxon>Agaricineae</taxon>
        <taxon>Nidulariaceae</taxon>
        <taxon>Crucibulum</taxon>
    </lineage>
</organism>
<keyword evidence="1" id="KW-0472">Membrane</keyword>